<dbReference type="STRING" id="33097.A0A150GFP0"/>
<name>A0A150GFP0_GONPE</name>
<evidence type="ECO:0000256" key="2">
    <source>
        <dbReference type="ARBA" id="ARBA00022737"/>
    </source>
</evidence>
<dbReference type="SMART" id="SM00320">
    <property type="entry name" value="WD40"/>
    <property type="match status" value="3"/>
</dbReference>
<dbReference type="InterPro" id="IPR036322">
    <property type="entry name" value="WD40_repeat_dom_sf"/>
</dbReference>
<dbReference type="Pfam" id="PF00400">
    <property type="entry name" value="WD40"/>
    <property type="match status" value="4"/>
</dbReference>
<dbReference type="InterPro" id="IPR020472">
    <property type="entry name" value="WD40_PAC1"/>
</dbReference>
<dbReference type="PANTHER" id="PTHR19879:SF9">
    <property type="entry name" value="TRANSCRIPTION INITIATION FACTOR TFIID SUBUNIT 5"/>
    <property type="match status" value="1"/>
</dbReference>
<dbReference type="PROSITE" id="PS50082">
    <property type="entry name" value="WD_REPEATS_2"/>
    <property type="match status" value="3"/>
</dbReference>
<comment type="caution">
    <text evidence="5">The sequence shown here is derived from an EMBL/GenBank/DDBJ whole genome shotgun (WGS) entry which is preliminary data.</text>
</comment>
<dbReference type="OrthoDB" id="545953at2759"/>
<feature type="repeat" description="WD" evidence="3">
    <location>
        <begin position="151"/>
        <end position="173"/>
    </location>
</feature>
<feature type="region of interest" description="Disordered" evidence="4">
    <location>
        <begin position="103"/>
        <end position="150"/>
    </location>
</feature>
<evidence type="ECO:0000256" key="4">
    <source>
        <dbReference type="SAM" id="MobiDB-lite"/>
    </source>
</evidence>
<evidence type="ECO:0000313" key="6">
    <source>
        <dbReference type="Proteomes" id="UP000075714"/>
    </source>
</evidence>
<evidence type="ECO:0000313" key="5">
    <source>
        <dbReference type="EMBL" id="KXZ48646.1"/>
    </source>
</evidence>
<keyword evidence="1 3" id="KW-0853">WD repeat</keyword>
<dbReference type="InterPro" id="IPR001680">
    <property type="entry name" value="WD40_rpt"/>
</dbReference>
<accession>A0A150GFP0</accession>
<dbReference type="Gene3D" id="2.130.10.10">
    <property type="entry name" value="YVTN repeat-like/Quinoprotein amine dehydrogenase"/>
    <property type="match status" value="2"/>
</dbReference>
<dbReference type="InterPro" id="IPR015943">
    <property type="entry name" value="WD40/YVTN_repeat-like_dom_sf"/>
</dbReference>
<dbReference type="PANTHER" id="PTHR19879">
    <property type="entry name" value="TRANSCRIPTION INITIATION FACTOR TFIID"/>
    <property type="match status" value="1"/>
</dbReference>
<feature type="repeat" description="WD" evidence="3">
    <location>
        <begin position="254"/>
        <end position="276"/>
    </location>
</feature>
<sequence>MAAAALAAADDPNTVRQREERVRQQNELMHLKFWEQIYTSRLGPEVLRDLLALPGLGSPAARDVAMVHDTETGERELRLAGHVDFVHDVAFLTQPVAAKNGGGVGGGGGSGGGGGGVATVEAGAEGSGRGGGCGAESAESGGRGRRRATQLVTAGSDRTIRFWDFVTGEELACLRDQAGRLTALAVSHDGAHLASADKDGAVYTWRLAPPVGPPGTELLHRGCHHADRSAAFCLAFSPADAGGGSGGGSAATVLASGGRDGCVRLWDVVSGAQVNALAVSPDGRALYSCSCDNTVR</sequence>
<gene>
    <name evidence="5" type="ORF">GPECTOR_26g549</name>
</gene>
<proteinExistence type="predicted"/>
<dbReference type="SUPFAM" id="SSF50978">
    <property type="entry name" value="WD40 repeat-like"/>
    <property type="match status" value="1"/>
</dbReference>
<keyword evidence="6" id="KW-1185">Reference proteome</keyword>
<keyword evidence="2" id="KW-0677">Repeat</keyword>
<feature type="repeat" description="WD" evidence="3">
    <location>
        <begin position="174"/>
        <end position="207"/>
    </location>
</feature>
<dbReference type="EMBL" id="LSYV01000027">
    <property type="protein sequence ID" value="KXZ48646.1"/>
    <property type="molecule type" value="Genomic_DNA"/>
</dbReference>
<reference evidence="6" key="1">
    <citation type="journal article" date="2016" name="Nat. Commun.">
        <title>The Gonium pectorale genome demonstrates co-option of cell cycle regulation during the evolution of multicellularity.</title>
        <authorList>
            <person name="Hanschen E.R."/>
            <person name="Marriage T.N."/>
            <person name="Ferris P.J."/>
            <person name="Hamaji T."/>
            <person name="Toyoda A."/>
            <person name="Fujiyama A."/>
            <person name="Neme R."/>
            <person name="Noguchi H."/>
            <person name="Minakuchi Y."/>
            <person name="Suzuki M."/>
            <person name="Kawai-Toyooka H."/>
            <person name="Smith D.R."/>
            <person name="Sparks H."/>
            <person name="Anderson J."/>
            <person name="Bakaric R."/>
            <person name="Luria V."/>
            <person name="Karger A."/>
            <person name="Kirschner M.W."/>
            <person name="Durand P.M."/>
            <person name="Michod R.E."/>
            <person name="Nozaki H."/>
            <person name="Olson B.J."/>
        </authorList>
    </citation>
    <scope>NUCLEOTIDE SEQUENCE [LARGE SCALE GENOMIC DNA]</scope>
    <source>
        <strain evidence="6">NIES-2863</strain>
    </source>
</reference>
<evidence type="ECO:0000256" key="3">
    <source>
        <dbReference type="PROSITE-ProRule" id="PRU00221"/>
    </source>
</evidence>
<dbReference type="Proteomes" id="UP000075714">
    <property type="component" value="Unassembled WGS sequence"/>
</dbReference>
<evidence type="ECO:0000256" key="1">
    <source>
        <dbReference type="ARBA" id="ARBA00022574"/>
    </source>
</evidence>
<dbReference type="AlphaFoldDB" id="A0A150GFP0"/>
<protein>
    <submittedName>
        <fullName evidence="5">Uncharacterized protein</fullName>
    </submittedName>
</protein>
<feature type="compositionally biased region" description="Gly residues" evidence="4">
    <location>
        <begin position="125"/>
        <end position="134"/>
    </location>
</feature>
<feature type="compositionally biased region" description="Gly residues" evidence="4">
    <location>
        <begin position="103"/>
        <end position="117"/>
    </location>
</feature>
<organism evidence="5 6">
    <name type="scientific">Gonium pectorale</name>
    <name type="common">Green alga</name>
    <dbReference type="NCBI Taxonomy" id="33097"/>
    <lineage>
        <taxon>Eukaryota</taxon>
        <taxon>Viridiplantae</taxon>
        <taxon>Chlorophyta</taxon>
        <taxon>core chlorophytes</taxon>
        <taxon>Chlorophyceae</taxon>
        <taxon>CS clade</taxon>
        <taxon>Chlamydomonadales</taxon>
        <taxon>Volvocaceae</taxon>
        <taxon>Gonium</taxon>
    </lineage>
</organism>
<dbReference type="PRINTS" id="PR00320">
    <property type="entry name" value="GPROTEINBRPT"/>
</dbReference>